<keyword evidence="3" id="KW-0238">DNA-binding</keyword>
<feature type="compositionally biased region" description="Basic and acidic residues" evidence="5">
    <location>
        <begin position="7"/>
        <end position="26"/>
    </location>
</feature>
<dbReference type="Gene3D" id="1.10.10.60">
    <property type="entry name" value="Homeodomain-like"/>
    <property type="match status" value="1"/>
</dbReference>
<evidence type="ECO:0000256" key="5">
    <source>
        <dbReference type="SAM" id="MobiDB-lite"/>
    </source>
</evidence>
<feature type="region of interest" description="Disordered" evidence="5">
    <location>
        <begin position="265"/>
        <end position="385"/>
    </location>
</feature>
<evidence type="ECO:0000256" key="4">
    <source>
        <dbReference type="ARBA" id="ARBA00023242"/>
    </source>
</evidence>
<dbReference type="GO" id="GO:0003677">
    <property type="term" value="F:DNA binding"/>
    <property type="evidence" value="ECO:0007669"/>
    <property type="project" value="UniProtKB-KW"/>
</dbReference>
<feature type="compositionally biased region" description="Low complexity" evidence="5">
    <location>
        <begin position="319"/>
        <end position="335"/>
    </location>
</feature>
<keyword evidence="4" id="KW-0539">Nucleus</keyword>
<dbReference type="InterPro" id="IPR044198">
    <property type="entry name" value="DEK"/>
</dbReference>
<feature type="compositionally biased region" description="Acidic residues" evidence="5">
    <location>
        <begin position="78"/>
        <end position="91"/>
    </location>
</feature>
<accession>A0A6F9DAM9</accession>
<feature type="domain" description="DEK-C" evidence="6">
    <location>
        <begin position="381"/>
        <end position="437"/>
    </location>
</feature>
<organism evidence="7">
    <name type="scientific">Phallusia mammillata</name>
    <dbReference type="NCBI Taxonomy" id="59560"/>
    <lineage>
        <taxon>Eukaryota</taxon>
        <taxon>Metazoa</taxon>
        <taxon>Chordata</taxon>
        <taxon>Tunicata</taxon>
        <taxon>Ascidiacea</taxon>
        <taxon>Phlebobranchia</taxon>
        <taxon>Ascidiidae</taxon>
        <taxon>Phallusia</taxon>
    </lineage>
</organism>
<evidence type="ECO:0000256" key="2">
    <source>
        <dbReference type="ARBA" id="ARBA00022853"/>
    </source>
</evidence>
<dbReference type="InterPro" id="IPR014876">
    <property type="entry name" value="DEK_C"/>
</dbReference>
<dbReference type="PANTHER" id="PTHR13468">
    <property type="entry name" value="DEK PROTEIN"/>
    <property type="match status" value="1"/>
</dbReference>
<evidence type="ECO:0000259" key="6">
    <source>
        <dbReference type="PROSITE" id="PS51998"/>
    </source>
</evidence>
<comment type="subcellular location">
    <subcellularLocation>
        <location evidence="1">Nucleus</location>
    </subcellularLocation>
</comment>
<gene>
    <name evidence="7" type="primary">Dek</name>
</gene>
<dbReference type="GO" id="GO:2000779">
    <property type="term" value="P:regulation of double-strand break repair"/>
    <property type="evidence" value="ECO:0007669"/>
    <property type="project" value="TreeGrafter"/>
</dbReference>
<evidence type="ECO:0000256" key="1">
    <source>
        <dbReference type="ARBA" id="ARBA00004123"/>
    </source>
</evidence>
<protein>
    <submittedName>
        <fullName evidence="7">Protein DEK-like</fullName>
    </submittedName>
</protein>
<feature type="compositionally biased region" description="Polar residues" evidence="5">
    <location>
        <begin position="34"/>
        <end position="44"/>
    </location>
</feature>
<dbReference type="GO" id="GO:0005634">
    <property type="term" value="C:nucleus"/>
    <property type="evidence" value="ECO:0007669"/>
    <property type="project" value="UniProtKB-SubCell"/>
</dbReference>
<reference evidence="7" key="1">
    <citation type="submission" date="2020-04" db="EMBL/GenBank/DDBJ databases">
        <authorList>
            <person name="Neveu A P."/>
        </authorList>
    </citation>
    <scope>NUCLEOTIDE SEQUENCE</scope>
    <source>
        <tissue evidence="7">Whole embryo</tissue>
    </source>
</reference>
<feature type="region of interest" description="Disordered" evidence="5">
    <location>
        <begin position="1"/>
        <end position="98"/>
    </location>
</feature>
<dbReference type="SUPFAM" id="SSF109715">
    <property type="entry name" value="DEK C-terminal domain"/>
    <property type="match status" value="1"/>
</dbReference>
<proteinExistence type="evidence at transcript level"/>
<dbReference type="GO" id="GO:0006325">
    <property type="term" value="P:chromatin organization"/>
    <property type="evidence" value="ECO:0007669"/>
    <property type="project" value="UniProtKB-KW"/>
</dbReference>
<dbReference type="PROSITE" id="PS51998">
    <property type="entry name" value="DEK_C"/>
    <property type="match status" value="1"/>
</dbReference>
<dbReference type="PANTHER" id="PTHR13468:SF1">
    <property type="entry name" value="PROTEIN DEK"/>
    <property type="match status" value="1"/>
</dbReference>
<dbReference type="EMBL" id="LR784449">
    <property type="protein sequence ID" value="CAB3237321.1"/>
    <property type="molecule type" value="mRNA"/>
</dbReference>
<sequence>MMSESANGDKSDEKKETVVIQEKMETEEREEVASKQQVNENKNSSAEKDNGTMKVTENKENSNGDEKKNVEEGKETVLNDEDGADESEEELPPGLLEQPVEILKDKRERKKVARFTYDDSPAPSAEKKKIEIKEGKGIKLGDHPRVEFNLNRNKGEDLRIIHKLFFGVFGDTHHCKKNIRNFSGFTFEKDSPEYEKKEDYIGRRGDAAGVLSLTSGQTFYWTFEFTLDNLKWAMTVCDVENKKGKKDDLIDNLLEWCLCPKPSGKSLPKKRKRGEKKKTKTPRKPRKSKDATPNDTNTILSSDDLSSDSDSEVEEKMTSPKPAKAAKTQKSPASSTKKKTPQNRKSSGSPKKIAKIKIGNAKKDSVSSDDSDDEPLLKKSAPTNAQIRKSVEKILKGANLEEITMKAVCIKVYELYPDFDLSSRKPFIKETVKKIIS</sequence>
<evidence type="ECO:0000313" key="7">
    <source>
        <dbReference type="EMBL" id="CAB3237321.1"/>
    </source>
</evidence>
<dbReference type="Pfam" id="PF08766">
    <property type="entry name" value="DEK_C"/>
    <property type="match status" value="1"/>
</dbReference>
<feature type="compositionally biased region" description="Basic and acidic residues" evidence="5">
    <location>
        <begin position="45"/>
        <end position="77"/>
    </location>
</feature>
<feature type="compositionally biased region" description="Basic residues" evidence="5">
    <location>
        <begin position="267"/>
        <end position="287"/>
    </location>
</feature>
<name>A0A6F9DAM9_9ASCI</name>
<dbReference type="GO" id="GO:0042393">
    <property type="term" value="F:histone binding"/>
    <property type="evidence" value="ECO:0007669"/>
    <property type="project" value="TreeGrafter"/>
</dbReference>
<dbReference type="AlphaFoldDB" id="A0A6F9DAM9"/>
<keyword evidence="2" id="KW-0156">Chromatin regulator</keyword>
<evidence type="ECO:0000256" key="3">
    <source>
        <dbReference type="ARBA" id="ARBA00023125"/>
    </source>
</evidence>